<dbReference type="SUPFAM" id="SSF54001">
    <property type="entry name" value="Cysteine proteinases"/>
    <property type="match status" value="1"/>
</dbReference>
<accession>A0ABT4Q696</accession>
<dbReference type="InterPro" id="IPR038765">
    <property type="entry name" value="Papain-like_cys_pep_sf"/>
</dbReference>
<gene>
    <name evidence="1" type="ORF">O9H85_08100</name>
</gene>
<dbReference type="EMBL" id="JAQAGZ010000004">
    <property type="protein sequence ID" value="MCZ8512394.1"/>
    <property type="molecule type" value="Genomic_DNA"/>
</dbReference>
<sequence length="179" mass="20826">MVGEQMQIKPGDVLFVWGNGLIDHIIEEITDGPSHVALFVNDTTLCEAQSGREVGEIDLSFYMSENNYLEIWRDLSLTDDERTKMIQFAKSKYGSKYDYVLIPLELFHFEISLNIDWYKEHQKYICSTYINEIGKSVNRKWSKVANPAPIDDKNENQLTKMFIWRGQSWETTNLLTESA</sequence>
<evidence type="ECO:0000313" key="2">
    <source>
        <dbReference type="Proteomes" id="UP001527882"/>
    </source>
</evidence>
<evidence type="ECO:0008006" key="3">
    <source>
        <dbReference type="Google" id="ProtNLM"/>
    </source>
</evidence>
<dbReference type="Gene3D" id="3.90.1720.10">
    <property type="entry name" value="endopeptidase domain like (from Nostoc punctiforme)"/>
    <property type="match status" value="1"/>
</dbReference>
<keyword evidence="2" id="KW-1185">Reference proteome</keyword>
<dbReference type="RefSeq" id="WP_269880817.1">
    <property type="nucleotide sequence ID" value="NZ_JAQAGZ010000004.1"/>
</dbReference>
<name>A0ABT4Q696_9BACL</name>
<organism evidence="1 2">
    <name type="scientific">Paenibacillus gyeongsangnamensis</name>
    <dbReference type="NCBI Taxonomy" id="3388067"/>
    <lineage>
        <taxon>Bacteria</taxon>
        <taxon>Bacillati</taxon>
        <taxon>Bacillota</taxon>
        <taxon>Bacilli</taxon>
        <taxon>Bacillales</taxon>
        <taxon>Paenibacillaceae</taxon>
        <taxon>Paenibacillus</taxon>
    </lineage>
</organism>
<protein>
    <recommendedName>
        <fullName evidence="3">NlpC/P60 domain-containing protein</fullName>
    </recommendedName>
</protein>
<proteinExistence type="predicted"/>
<evidence type="ECO:0000313" key="1">
    <source>
        <dbReference type="EMBL" id="MCZ8512394.1"/>
    </source>
</evidence>
<reference evidence="1 2" key="1">
    <citation type="submission" date="2022-12" db="EMBL/GenBank/DDBJ databases">
        <title>Draft genome sequence of Paenibacillus sp. dW9.</title>
        <authorList>
            <person name="Choi E.-W."/>
            <person name="Kim D.-U."/>
        </authorList>
    </citation>
    <scope>NUCLEOTIDE SEQUENCE [LARGE SCALE GENOMIC DNA]</scope>
    <source>
        <strain evidence="2">dW9</strain>
    </source>
</reference>
<comment type="caution">
    <text evidence="1">The sequence shown here is derived from an EMBL/GenBank/DDBJ whole genome shotgun (WGS) entry which is preliminary data.</text>
</comment>
<dbReference type="Proteomes" id="UP001527882">
    <property type="component" value="Unassembled WGS sequence"/>
</dbReference>